<dbReference type="InterPro" id="IPR019888">
    <property type="entry name" value="Tscrpt_reg_AsnC-like"/>
</dbReference>
<dbReference type="Gene3D" id="3.30.70.920">
    <property type="match status" value="1"/>
</dbReference>
<keyword evidence="6" id="KW-1185">Reference proteome</keyword>
<evidence type="ECO:0000256" key="2">
    <source>
        <dbReference type="ARBA" id="ARBA00023125"/>
    </source>
</evidence>
<dbReference type="GO" id="GO:0043565">
    <property type="term" value="F:sequence-specific DNA binding"/>
    <property type="evidence" value="ECO:0007669"/>
    <property type="project" value="InterPro"/>
</dbReference>
<evidence type="ECO:0000256" key="1">
    <source>
        <dbReference type="ARBA" id="ARBA00023015"/>
    </source>
</evidence>
<dbReference type="GO" id="GO:0043200">
    <property type="term" value="P:response to amino acid"/>
    <property type="evidence" value="ECO:0007669"/>
    <property type="project" value="TreeGrafter"/>
</dbReference>
<dbReference type="GO" id="GO:0006355">
    <property type="term" value="P:regulation of DNA-templated transcription"/>
    <property type="evidence" value="ECO:0007669"/>
    <property type="project" value="UniProtKB-ARBA"/>
</dbReference>
<dbReference type="SMART" id="SM00344">
    <property type="entry name" value="HTH_ASNC"/>
    <property type="match status" value="1"/>
</dbReference>
<dbReference type="SUPFAM" id="SSF54909">
    <property type="entry name" value="Dimeric alpha+beta barrel"/>
    <property type="match status" value="1"/>
</dbReference>
<dbReference type="EMBL" id="JACERN010000026">
    <property type="protein sequence ID" value="MBA4708650.1"/>
    <property type="molecule type" value="Genomic_DNA"/>
</dbReference>
<dbReference type="InterPro" id="IPR011991">
    <property type="entry name" value="ArsR-like_HTH"/>
</dbReference>
<dbReference type="PANTHER" id="PTHR30154">
    <property type="entry name" value="LEUCINE-RESPONSIVE REGULATORY PROTEIN"/>
    <property type="match status" value="1"/>
</dbReference>
<dbReference type="Pfam" id="PF01037">
    <property type="entry name" value="AsnC_trans_reg"/>
    <property type="match status" value="1"/>
</dbReference>
<dbReference type="InterPro" id="IPR036388">
    <property type="entry name" value="WH-like_DNA-bd_sf"/>
</dbReference>
<dbReference type="InterPro" id="IPR000485">
    <property type="entry name" value="AsnC-type_HTH_dom"/>
</dbReference>
<dbReference type="Proteomes" id="UP000545606">
    <property type="component" value="Unassembled WGS sequence"/>
</dbReference>
<accession>A0A838XZM4</accession>
<feature type="domain" description="HTH asnC-type" evidence="4">
    <location>
        <begin position="3"/>
        <end position="64"/>
    </location>
</feature>
<proteinExistence type="predicted"/>
<dbReference type="GO" id="GO:0005829">
    <property type="term" value="C:cytosol"/>
    <property type="evidence" value="ECO:0007669"/>
    <property type="project" value="TreeGrafter"/>
</dbReference>
<dbReference type="InterPro" id="IPR019887">
    <property type="entry name" value="Tscrpt_reg_AsnC/Lrp_C"/>
</dbReference>
<dbReference type="AlphaFoldDB" id="A0A838XZM4"/>
<evidence type="ECO:0000256" key="3">
    <source>
        <dbReference type="ARBA" id="ARBA00023163"/>
    </source>
</evidence>
<dbReference type="Pfam" id="PF13412">
    <property type="entry name" value="HTH_24"/>
    <property type="match status" value="1"/>
</dbReference>
<dbReference type="InterPro" id="IPR036390">
    <property type="entry name" value="WH_DNA-bd_sf"/>
</dbReference>
<comment type="caution">
    <text evidence="5">The sequence shown here is derived from an EMBL/GenBank/DDBJ whole genome shotgun (WGS) entry which is preliminary data.</text>
</comment>
<dbReference type="PROSITE" id="PS00519">
    <property type="entry name" value="HTH_ASNC_1"/>
    <property type="match status" value="1"/>
</dbReference>
<keyword evidence="1" id="KW-0805">Transcription regulation</keyword>
<dbReference type="PRINTS" id="PR00033">
    <property type="entry name" value="HTHASNC"/>
</dbReference>
<evidence type="ECO:0000313" key="5">
    <source>
        <dbReference type="EMBL" id="MBA4708650.1"/>
    </source>
</evidence>
<dbReference type="InterPro" id="IPR019885">
    <property type="entry name" value="Tscrpt_reg_HTH_AsnC-type_CS"/>
</dbReference>
<keyword evidence="3" id="KW-0804">Transcription</keyword>
<dbReference type="CDD" id="cd00090">
    <property type="entry name" value="HTH_ARSR"/>
    <property type="match status" value="1"/>
</dbReference>
<dbReference type="RefSeq" id="WP_181835815.1">
    <property type="nucleotide sequence ID" value="NZ_JACERN010000026.1"/>
</dbReference>
<keyword evidence="2" id="KW-0238">DNA-binding</keyword>
<name>A0A838XZM4_9NEIS</name>
<evidence type="ECO:0000313" key="6">
    <source>
        <dbReference type="Proteomes" id="UP000545606"/>
    </source>
</evidence>
<reference evidence="5 6" key="1">
    <citation type="submission" date="2020-07" db="EMBL/GenBank/DDBJ databases">
        <title>Draft genome sequence of violacein-producing bacteria and related species.</title>
        <authorList>
            <person name="Wilson H.S."/>
            <person name="De Leon M.E."/>
        </authorList>
    </citation>
    <scope>NUCLEOTIDE SEQUENCE [LARGE SCALE GENOMIC DNA]</scope>
    <source>
        <strain evidence="5 6">HSC-21Su07</strain>
    </source>
</reference>
<dbReference type="SUPFAM" id="SSF46785">
    <property type="entry name" value="Winged helix' DNA-binding domain"/>
    <property type="match status" value="1"/>
</dbReference>
<dbReference type="PANTHER" id="PTHR30154:SF46">
    <property type="entry name" value="TRANSCRIPTIONAL REGULATORY PROTEIN"/>
    <property type="match status" value="1"/>
</dbReference>
<dbReference type="FunFam" id="1.10.10.10:FF:000186">
    <property type="entry name" value="AsnC family transcriptional regulator"/>
    <property type="match status" value="1"/>
</dbReference>
<sequence>MQLDAIDVRILSALQHNGRLSNQDLADQVALSPSACLRRVRTLEEGGLIRGYHAELDAVALGFELEAIVQVTLDRSREDWHGEFLQQMDAFEEVTAAYVVTGPCNYILHVRCRSLPAFSDFIVEKLNKVPGMRDFSSFIVLKTVKDTRDRLPLAMR</sequence>
<evidence type="ECO:0000259" key="4">
    <source>
        <dbReference type="PROSITE" id="PS50956"/>
    </source>
</evidence>
<gene>
    <name evidence="5" type="ORF">H2Z84_09685</name>
</gene>
<dbReference type="PROSITE" id="PS50956">
    <property type="entry name" value="HTH_ASNC_2"/>
    <property type="match status" value="1"/>
</dbReference>
<dbReference type="Gene3D" id="1.10.10.10">
    <property type="entry name" value="Winged helix-like DNA-binding domain superfamily/Winged helix DNA-binding domain"/>
    <property type="match status" value="1"/>
</dbReference>
<protein>
    <submittedName>
        <fullName evidence="5">Lrp/AsnC family transcriptional regulator</fullName>
    </submittedName>
</protein>
<dbReference type="InterPro" id="IPR011008">
    <property type="entry name" value="Dimeric_a/b-barrel"/>
</dbReference>
<organism evidence="5 6">
    <name type="scientific">Aquitalea aquatica</name>
    <dbReference type="NCBI Taxonomy" id="3044273"/>
    <lineage>
        <taxon>Bacteria</taxon>
        <taxon>Pseudomonadati</taxon>
        <taxon>Pseudomonadota</taxon>
        <taxon>Betaproteobacteria</taxon>
        <taxon>Neisseriales</taxon>
        <taxon>Chromobacteriaceae</taxon>
        <taxon>Aquitalea</taxon>
    </lineage>
</organism>